<dbReference type="EMBL" id="HG966617">
    <property type="protein sequence ID" value="CDO60403.1"/>
    <property type="molecule type" value="Genomic_DNA"/>
</dbReference>
<dbReference type="InterPro" id="IPR007172">
    <property type="entry name" value="DUF374"/>
</dbReference>
<dbReference type="Pfam" id="PF04028">
    <property type="entry name" value="DUF374"/>
    <property type="match status" value="1"/>
</dbReference>
<organism evidence="2 3">
    <name type="scientific">Candidatus Phaeomarinibacter ectocarpi</name>
    <dbReference type="NCBI Taxonomy" id="1458461"/>
    <lineage>
        <taxon>Bacteria</taxon>
        <taxon>Pseudomonadati</taxon>
        <taxon>Pseudomonadota</taxon>
        <taxon>Alphaproteobacteria</taxon>
        <taxon>Hyphomicrobiales</taxon>
        <taxon>Parvibaculaceae</taxon>
        <taxon>Candidatus Phaeomarinibacter</taxon>
    </lineage>
</organism>
<dbReference type="Proteomes" id="UP000032160">
    <property type="component" value="Chromosome I"/>
</dbReference>
<evidence type="ECO:0000259" key="1">
    <source>
        <dbReference type="Pfam" id="PF04028"/>
    </source>
</evidence>
<dbReference type="SUPFAM" id="SSF69593">
    <property type="entry name" value="Glycerol-3-phosphate (1)-acyltransferase"/>
    <property type="match status" value="1"/>
</dbReference>
<dbReference type="HOGENOM" id="CLU_086327_1_1_5"/>
<gene>
    <name evidence="2" type="ORF">BN1012_Phect2190</name>
</gene>
<evidence type="ECO:0000313" key="2">
    <source>
        <dbReference type="EMBL" id="CDO60403.1"/>
    </source>
</evidence>
<accession>X5M9S4</accession>
<reference evidence="2 3" key="1">
    <citation type="journal article" date="2014" name="Front. Genet.">
        <title>Genome and metabolic network of "Candidatus Phaeomarinobacter ectocarpi" Ec32, a new candidate genus of Alphaproteobacteria frequently associated with brown algae.</title>
        <authorList>
            <person name="Dittami S.M."/>
            <person name="Barbeyron T."/>
            <person name="Boyen C."/>
            <person name="Cambefort J."/>
            <person name="Collet G."/>
            <person name="Delage L."/>
            <person name="Gobet A."/>
            <person name="Groisillier A."/>
            <person name="Leblanc C."/>
            <person name="Michel G."/>
            <person name="Scornet D."/>
            <person name="Siegel A."/>
            <person name="Tapia J.E."/>
            <person name="Tonon T."/>
        </authorList>
    </citation>
    <scope>NUCLEOTIDE SEQUENCE [LARGE SCALE GENOMIC DNA]</scope>
    <source>
        <strain evidence="2 3">Ec32</strain>
    </source>
</reference>
<dbReference type="STRING" id="1458461.BN1012_Phect2190"/>
<dbReference type="CDD" id="cd07983">
    <property type="entry name" value="LPLAT_DUF374-like"/>
    <property type="match status" value="1"/>
</dbReference>
<evidence type="ECO:0000313" key="3">
    <source>
        <dbReference type="Proteomes" id="UP000032160"/>
    </source>
</evidence>
<feature type="domain" description="DUF374" evidence="1">
    <location>
        <begin position="50"/>
        <end position="120"/>
    </location>
</feature>
<keyword evidence="3" id="KW-1185">Reference proteome</keyword>
<sequence length="217" mass="24150">MAAWYIRFMLWTSRIEVENQHIPEQFWKADKPFIVAFWHGQMLIIVDCWRCEKPISMLISQNLDGEMIAQALAKLNIGAVRGSSDKNGKDKGGRAALRGMLKMLKEGDSIGITPDGPRGPGMQSKEGLIVLARLSGVPILPIAGASNRAKIMNSWDRFALHRPFSRGLIKWGEPIYVPRDADAEAMDTTRAHLDTVLQTLSAETRAHMGHPPLEPLT</sequence>
<protein>
    <recommendedName>
        <fullName evidence="1">DUF374 domain-containing protein</fullName>
    </recommendedName>
</protein>
<dbReference type="AlphaFoldDB" id="X5M9S4"/>
<name>X5M9S4_9HYPH</name>
<proteinExistence type="predicted"/>
<dbReference type="KEGG" id="pect:BN1012_Phect2190"/>